<dbReference type="STRING" id="1121322.SAMN02745136_04861"/>
<name>A0A1M7AGG7_9FIRM</name>
<keyword evidence="1" id="KW-0812">Transmembrane</keyword>
<dbReference type="AlphaFoldDB" id="A0A1M7AGG7"/>
<accession>A0A1M7AGG7</accession>
<dbReference type="EMBL" id="FRAC01000032">
    <property type="protein sequence ID" value="SHL41848.1"/>
    <property type="molecule type" value="Genomic_DNA"/>
</dbReference>
<gene>
    <name evidence="2" type="ORF">SAMN02745136_04861</name>
</gene>
<dbReference type="OrthoDB" id="9900843at2"/>
<keyword evidence="1" id="KW-0472">Membrane</keyword>
<reference evidence="2 3" key="1">
    <citation type="submission" date="2016-11" db="EMBL/GenBank/DDBJ databases">
        <authorList>
            <person name="Jaros S."/>
            <person name="Januszkiewicz K."/>
            <person name="Wedrychowicz H."/>
        </authorList>
    </citation>
    <scope>NUCLEOTIDE SEQUENCE [LARGE SCALE GENOMIC DNA]</scope>
    <source>
        <strain evidence="2 3">DSM 15929</strain>
    </source>
</reference>
<protein>
    <submittedName>
        <fullName evidence="2">Uncharacterized protein</fullName>
    </submittedName>
</protein>
<feature type="transmembrane region" description="Helical" evidence="1">
    <location>
        <begin position="69"/>
        <end position="88"/>
    </location>
</feature>
<evidence type="ECO:0000313" key="3">
    <source>
        <dbReference type="Proteomes" id="UP000184386"/>
    </source>
</evidence>
<evidence type="ECO:0000256" key="1">
    <source>
        <dbReference type="SAM" id="Phobius"/>
    </source>
</evidence>
<dbReference type="RefSeq" id="WP_073279784.1">
    <property type="nucleotide sequence ID" value="NZ_FRAC01000032.1"/>
</dbReference>
<proteinExistence type="predicted"/>
<keyword evidence="1" id="KW-1133">Transmembrane helix</keyword>
<dbReference type="Proteomes" id="UP000184386">
    <property type="component" value="Unassembled WGS sequence"/>
</dbReference>
<sequence>MRKYNRILFIMIGIGLALLLTVSAKLVFYSTTAESFSSKQAAYSVMDSKAESIIPENKDVNTEAGRSPIVILSVITIILILSGTVYVAQKEQENK</sequence>
<organism evidence="2 3">
    <name type="scientific">Anaerocolumna jejuensis DSM 15929</name>
    <dbReference type="NCBI Taxonomy" id="1121322"/>
    <lineage>
        <taxon>Bacteria</taxon>
        <taxon>Bacillati</taxon>
        <taxon>Bacillota</taxon>
        <taxon>Clostridia</taxon>
        <taxon>Lachnospirales</taxon>
        <taxon>Lachnospiraceae</taxon>
        <taxon>Anaerocolumna</taxon>
    </lineage>
</organism>
<evidence type="ECO:0000313" key="2">
    <source>
        <dbReference type="EMBL" id="SHL41848.1"/>
    </source>
</evidence>
<keyword evidence="3" id="KW-1185">Reference proteome</keyword>